<gene>
    <name evidence="1" type="ORF">HAZT_HAZT009284</name>
</gene>
<protein>
    <recommendedName>
        <fullName evidence="2">Glutamine amidotransferase type-2 domain-containing protein</fullName>
    </recommendedName>
</protein>
<dbReference type="EMBL" id="JQDR03003451">
    <property type="protein sequence ID" value="KAA0202510.1"/>
    <property type="molecule type" value="Genomic_DNA"/>
</dbReference>
<proteinExistence type="predicted"/>
<organism evidence="1">
    <name type="scientific">Hyalella azteca</name>
    <name type="common">Amphipod</name>
    <dbReference type="NCBI Taxonomy" id="294128"/>
    <lineage>
        <taxon>Eukaryota</taxon>
        <taxon>Metazoa</taxon>
        <taxon>Ecdysozoa</taxon>
        <taxon>Arthropoda</taxon>
        <taxon>Crustacea</taxon>
        <taxon>Multicrustacea</taxon>
        <taxon>Malacostraca</taxon>
        <taxon>Eumalacostraca</taxon>
        <taxon>Peracarida</taxon>
        <taxon>Amphipoda</taxon>
        <taxon>Senticaudata</taxon>
        <taxon>Talitrida</taxon>
        <taxon>Talitroidea</taxon>
        <taxon>Hyalellidae</taxon>
        <taxon>Hyalella</taxon>
    </lineage>
</organism>
<dbReference type="Proteomes" id="UP000711488">
    <property type="component" value="Unassembled WGS sequence"/>
</dbReference>
<comment type="caution">
    <text evidence="1">The sequence shown here is derived from an EMBL/GenBank/DDBJ whole genome shotgun (WGS) entry which is preliminary data.</text>
</comment>
<sequence>MSLPWEYPEKQGLYDPSYETAACGVGFVVNIDGESSPKAYFSTSVSASALVLLPTFNFWQGTFCSFTDIAELREE</sequence>
<accession>A0A6A0H9R7</accession>
<evidence type="ECO:0000313" key="1">
    <source>
        <dbReference type="EMBL" id="KAA0202510.1"/>
    </source>
</evidence>
<reference evidence="1" key="3">
    <citation type="submission" date="2019-06" db="EMBL/GenBank/DDBJ databases">
        <authorList>
            <person name="Poynton C."/>
            <person name="Hasenbein S."/>
            <person name="Benoit J.B."/>
            <person name="Sepulveda M.S."/>
            <person name="Poelchau M.F."/>
            <person name="Murali S.C."/>
            <person name="Chen S."/>
            <person name="Glastad K.M."/>
            <person name="Werren J.H."/>
            <person name="Vineis J.H."/>
            <person name="Bowen J.L."/>
            <person name="Friedrich M."/>
            <person name="Jones J."/>
            <person name="Robertson H.M."/>
            <person name="Feyereisen R."/>
            <person name="Mechler-Hickson A."/>
            <person name="Mathers N."/>
            <person name="Lee C.E."/>
            <person name="Colbourne J.K."/>
            <person name="Biales A."/>
            <person name="Johnston J.S."/>
            <person name="Wellborn G.A."/>
            <person name="Rosendale A.J."/>
            <person name="Cridge A.G."/>
            <person name="Munoz-Torres M.C."/>
            <person name="Bain P.A."/>
            <person name="Manny A.R."/>
            <person name="Major K.M."/>
            <person name="Lambert F.N."/>
            <person name="Vulpe C.D."/>
            <person name="Tuck P."/>
            <person name="Blalock B.J."/>
            <person name="Lin Y.-Y."/>
            <person name="Smith M.E."/>
            <person name="Ochoa-Acuna H."/>
            <person name="Chen M.-J.M."/>
            <person name="Childers C.P."/>
            <person name="Qu J."/>
            <person name="Dugan S."/>
            <person name="Lee S.L."/>
            <person name="Chao H."/>
            <person name="Dinh H."/>
            <person name="Han Y."/>
            <person name="Doddapaneni H."/>
            <person name="Worley K.C."/>
            <person name="Muzny D.M."/>
            <person name="Gibbs R.A."/>
            <person name="Richards S."/>
        </authorList>
    </citation>
    <scope>NUCLEOTIDE SEQUENCE</scope>
    <source>
        <strain evidence="1">HAZT.00-mixed</strain>
        <tissue evidence="1">Whole organism</tissue>
    </source>
</reference>
<name>A0A6A0H9R7_HYAAZ</name>
<reference evidence="1" key="1">
    <citation type="submission" date="2014-08" db="EMBL/GenBank/DDBJ databases">
        <authorList>
            <person name="Murali S."/>
            <person name="Richards S."/>
            <person name="Bandaranaike D."/>
            <person name="Bellair M."/>
            <person name="Blankenburg K."/>
            <person name="Chao H."/>
            <person name="Dinh H."/>
            <person name="Doddapaneni H."/>
            <person name="Dugan-Rocha S."/>
            <person name="Elkadiri S."/>
            <person name="Gnanaolivu R."/>
            <person name="Hughes D."/>
            <person name="Lee S."/>
            <person name="Li M."/>
            <person name="Ming W."/>
            <person name="Munidasa M."/>
            <person name="Muniz J."/>
            <person name="Nguyen L."/>
            <person name="Osuji N."/>
            <person name="Pu L.-L."/>
            <person name="Puazo M."/>
            <person name="Skinner E."/>
            <person name="Qu C."/>
            <person name="Quiroz J."/>
            <person name="Raj R."/>
            <person name="Weissenberger G."/>
            <person name="Xin Y."/>
            <person name="Zou X."/>
            <person name="Han Y."/>
            <person name="Worley K."/>
            <person name="Muzny D."/>
            <person name="Gibbs R."/>
        </authorList>
    </citation>
    <scope>NUCLEOTIDE SEQUENCE</scope>
    <source>
        <strain evidence="1">HAZT.00-mixed</strain>
        <tissue evidence="1">Whole organism</tissue>
    </source>
</reference>
<reference evidence="1" key="2">
    <citation type="journal article" date="2018" name="Environ. Sci. Technol.">
        <title>The Toxicogenome of Hyalella azteca: A Model for Sediment Ecotoxicology and Evolutionary Toxicology.</title>
        <authorList>
            <person name="Poynton H.C."/>
            <person name="Hasenbein S."/>
            <person name="Benoit J.B."/>
            <person name="Sepulveda M.S."/>
            <person name="Poelchau M.F."/>
            <person name="Hughes D.S.T."/>
            <person name="Murali S.C."/>
            <person name="Chen S."/>
            <person name="Glastad K.M."/>
            <person name="Goodisman M.A.D."/>
            <person name="Werren J.H."/>
            <person name="Vineis J.H."/>
            <person name="Bowen J.L."/>
            <person name="Friedrich M."/>
            <person name="Jones J."/>
            <person name="Robertson H.M."/>
            <person name="Feyereisen R."/>
            <person name="Mechler-Hickson A."/>
            <person name="Mathers N."/>
            <person name="Lee C.E."/>
            <person name="Colbourne J.K."/>
            <person name="Biales A."/>
            <person name="Johnston J.S."/>
            <person name="Wellborn G.A."/>
            <person name="Rosendale A.J."/>
            <person name="Cridge A.G."/>
            <person name="Munoz-Torres M.C."/>
            <person name="Bain P.A."/>
            <person name="Manny A.R."/>
            <person name="Major K.M."/>
            <person name="Lambert F.N."/>
            <person name="Vulpe C.D."/>
            <person name="Tuck P."/>
            <person name="Blalock B.J."/>
            <person name="Lin Y.Y."/>
            <person name="Smith M.E."/>
            <person name="Ochoa-Acuna H."/>
            <person name="Chen M.M."/>
            <person name="Childers C.P."/>
            <person name="Qu J."/>
            <person name="Dugan S."/>
            <person name="Lee S.L."/>
            <person name="Chao H."/>
            <person name="Dinh H."/>
            <person name="Han Y."/>
            <person name="Doddapaneni H."/>
            <person name="Worley K.C."/>
            <person name="Muzny D.M."/>
            <person name="Gibbs R.A."/>
            <person name="Richards S."/>
        </authorList>
    </citation>
    <scope>NUCLEOTIDE SEQUENCE</scope>
    <source>
        <strain evidence="1">HAZT.00-mixed</strain>
        <tissue evidence="1">Whole organism</tissue>
    </source>
</reference>
<evidence type="ECO:0008006" key="2">
    <source>
        <dbReference type="Google" id="ProtNLM"/>
    </source>
</evidence>
<dbReference type="AlphaFoldDB" id="A0A6A0H9R7"/>